<evidence type="ECO:0008006" key="5">
    <source>
        <dbReference type="Google" id="ProtNLM"/>
    </source>
</evidence>
<dbReference type="Pfam" id="PF13245">
    <property type="entry name" value="AAA_19"/>
    <property type="match status" value="1"/>
</dbReference>
<dbReference type="Pfam" id="PF13538">
    <property type="entry name" value="UvrD_C_2"/>
    <property type="match status" value="1"/>
</dbReference>
<evidence type="ECO:0000313" key="4">
    <source>
        <dbReference type="Proteomes" id="UP001185015"/>
    </source>
</evidence>
<reference evidence="3 4" key="1">
    <citation type="submission" date="2023-07" db="EMBL/GenBank/DDBJ databases">
        <title>Genomic Encyclopedia of Type Strains, Phase IV (KMG-IV): sequencing the most valuable type-strain genomes for metagenomic binning, comparative biology and taxonomic classification.</title>
        <authorList>
            <person name="Goeker M."/>
        </authorList>
    </citation>
    <scope>NUCLEOTIDE SEQUENCE [LARGE SCALE GENOMIC DNA]</scope>
    <source>
        <strain evidence="3 4">DSM 17273</strain>
    </source>
</reference>
<keyword evidence="4" id="KW-1185">Reference proteome</keyword>
<dbReference type="InterPro" id="IPR027417">
    <property type="entry name" value="P-loop_NTPase"/>
</dbReference>
<dbReference type="InterPro" id="IPR027785">
    <property type="entry name" value="UvrD-like_helicase_C"/>
</dbReference>
<dbReference type="PANTHER" id="PTHR11070:SF2">
    <property type="entry name" value="ATP-DEPENDENT DNA HELICASE SRS2"/>
    <property type="match status" value="1"/>
</dbReference>
<dbReference type="EMBL" id="JAVDQI010000001">
    <property type="protein sequence ID" value="MDR6222188.1"/>
    <property type="molecule type" value="Genomic_DNA"/>
</dbReference>
<evidence type="ECO:0000259" key="2">
    <source>
        <dbReference type="Pfam" id="PF13538"/>
    </source>
</evidence>
<feature type="domain" description="NERD" evidence="1">
    <location>
        <begin position="10"/>
        <end position="101"/>
    </location>
</feature>
<gene>
    <name evidence="3" type="ORF">J2750_000620</name>
</gene>
<dbReference type="Pfam" id="PF08378">
    <property type="entry name" value="NERD"/>
    <property type="match status" value="1"/>
</dbReference>
<proteinExistence type="predicted"/>
<evidence type="ECO:0000259" key="1">
    <source>
        <dbReference type="Pfam" id="PF08378"/>
    </source>
</evidence>
<accession>A0AA90ZBU3</accession>
<dbReference type="InterPro" id="IPR000212">
    <property type="entry name" value="DNA_helicase_UvrD/REP"/>
</dbReference>
<dbReference type="GO" id="GO:0005829">
    <property type="term" value="C:cytosol"/>
    <property type="evidence" value="ECO:0007669"/>
    <property type="project" value="TreeGrafter"/>
</dbReference>
<dbReference type="GO" id="GO:0043138">
    <property type="term" value="F:3'-5' DNA helicase activity"/>
    <property type="evidence" value="ECO:0007669"/>
    <property type="project" value="TreeGrafter"/>
</dbReference>
<dbReference type="Gene3D" id="1.10.10.60">
    <property type="entry name" value="Homeodomain-like"/>
    <property type="match status" value="1"/>
</dbReference>
<feature type="domain" description="UvrD-like helicase C-terminal" evidence="2">
    <location>
        <begin position="514"/>
        <end position="555"/>
    </location>
</feature>
<dbReference type="SUPFAM" id="SSF52540">
    <property type="entry name" value="P-loop containing nucleoside triphosphate hydrolases"/>
    <property type="match status" value="1"/>
</dbReference>
<organism evidence="3 4">
    <name type="scientific">Methanococcoides alaskense</name>
    <dbReference type="NCBI Taxonomy" id="325778"/>
    <lineage>
        <taxon>Archaea</taxon>
        <taxon>Methanobacteriati</taxon>
        <taxon>Methanobacteriota</taxon>
        <taxon>Stenosarchaea group</taxon>
        <taxon>Methanomicrobia</taxon>
        <taxon>Methanosarcinales</taxon>
        <taxon>Methanosarcinaceae</taxon>
        <taxon>Methanococcoides</taxon>
    </lineage>
</organism>
<name>A0AA90ZBU3_9EURY</name>
<dbReference type="InterPro" id="IPR011528">
    <property type="entry name" value="NERD"/>
</dbReference>
<dbReference type="AlphaFoldDB" id="A0AA90ZBU3"/>
<evidence type="ECO:0000313" key="3">
    <source>
        <dbReference type="EMBL" id="MDR6222188.1"/>
    </source>
</evidence>
<comment type="caution">
    <text evidence="3">The sequence shown here is derived from an EMBL/GenBank/DDBJ whole genome shotgun (WGS) entry which is preliminary data.</text>
</comment>
<dbReference type="PANTHER" id="PTHR11070">
    <property type="entry name" value="UVRD / RECB / PCRA DNA HELICASE FAMILY MEMBER"/>
    <property type="match status" value="1"/>
</dbReference>
<dbReference type="GO" id="GO:0003677">
    <property type="term" value="F:DNA binding"/>
    <property type="evidence" value="ECO:0007669"/>
    <property type="project" value="InterPro"/>
</dbReference>
<dbReference type="GO" id="GO:0005524">
    <property type="term" value="F:ATP binding"/>
    <property type="evidence" value="ECO:0007669"/>
    <property type="project" value="InterPro"/>
</dbReference>
<dbReference type="Proteomes" id="UP001185015">
    <property type="component" value="Unassembled WGS sequence"/>
</dbReference>
<protein>
    <recommendedName>
        <fullName evidence="5">DNA helicase</fullName>
    </recommendedName>
</protein>
<dbReference type="RefSeq" id="WP_270096032.1">
    <property type="nucleotide sequence ID" value="NZ_JAQFFK010000003.1"/>
</dbReference>
<dbReference type="GO" id="GO:0000725">
    <property type="term" value="P:recombinational repair"/>
    <property type="evidence" value="ECO:0007669"/>
    <property type="project" value="TreeGrafter"/>
</dbReference>
<dbReference type="Gene3D" id="3.40.50.300">
    <property type="entry name" value="P-loop containing nucleotide triphosphate hydrolases"/>
    <property type="match status" value="2"/>
</dbReference>
<sequence>MQVDSSNLTNGEKRIANKIKQIYADSTWNAYLYYQPRIKKWNPDFVLIDEYKGVSIIEVKDWSLENIEKINPLTAVINGTSRHNPIYVANEYYNAAKSRLQNQLTLLDDNYELKYGLYSNLVFTNLKSREIEEWDPCFFQPPSKCITSERISDLTINDLFSEEVQYIEEYDFSVLRSAFFPEIKVKSVQKELWEYGRKNSTENSIIKTLDSEQEKFARRIPYGHYMVSGIPGSGKTVILLARAVNLARENPNWKIKILTYNATLATKLNHKLESIHEDLGIMGVNYQNIEISTFHSLAKSVADIGSVPDPVPENYWKIILPYKAIENARPIYDAILIDEYQDFHDSWMKLCLLLCKKYDYNGQQTENLFLAGDRLQSIYNPSTHNWKSLGINIAGRSKLLKTSYRSGSTHVNLALDYLMKNPSTKREVENFYEGRDGICCDFDIDNNLEFIKGDFKVINELLEDLLKKPQYNPEDILVLVPSNWLRDKLYKFLSKGLKTNSVATKYVMENKINFVTYHSAKGIEAKVCILVDVDKVTDKKLLYVGMTRASEKLIIHSPDSEGGPVFNELLECYNHLVSDKPPSAEKKEVFEPAKPVKDLKSDHEKYKLDDVRKTHSNAYQKWTSEEESNLIKMYAHGNKFDKIASELGRQKGGIKARLQKLGLVK</sequence>